<dbReference type="PANTHER" id="PTHR34216">
    <property type="match status" value="1"/>
</dbReference>
<evidence type="ECO:0000313" key="5">
    <source>
        <dbReference type="Proteomes" id="UP000034196"/>
    </source>
</evidence>
<feature type="domain" description="NodB homology" evidence="3">
    <location>
        <begin position="131"/>
        <end position="273"/>
    </location>
</feature>
<proteinExistence type="predicted"/>
<dbReference type="InterPro" id="IPR002509">
    <property type="entry name" value="NODB_dom"/>
</dbReference>
<dbReference type="SUPFAM" id="SSF88713">
    <property type="entry name" value="Glycoside hydrolase/deacetylase"/>
    <property type="match status" value="1"/>
</dbReference>
<dbReference type="STRING" id="1428628.WN71_025575"/>
<dbReference type="PANTHER" id="PTHR34216:SF3">
    <property type="entry name" value="POLY-BETA-1,6-N-ACETYL-D-GLUCOSAMINE N-DEACETYLASE"/>
    <property type="match status" value="1"/>
</dbReference>
<dbReference type="GO" id="GO:0005576">
    <property type="term" value="C:extracellular region"/>
    <property type="evidence" value="ECO:0007669"/>
    <property type="project" value="UniProtKB-SubCell"/>
</dbReference>
<reference evidence="4" key="1">
    <citation type="submission" date="2016-10" db="EMBL/GenBank/DDBJ databases">
        <title>Genome sequence of Streptomyces mangrovisoli MUSC 149.</title>
        <authorList>
            <person name="Lee L.-H."/>
            <person name="Ser H.-L."/>
        </authorList>
    </citation>
    <scope>NUCLEOTIDE SEQUENCE [LARGE SCALE GENOMIC DNA]</scope>
    <source>
        <strain evidence="4">MUSC 149</strain>
    </source>
</reference>
<evidence type="ECO:0000256" key="1">
    <source>
        <dbReference type="ARBA" id="ARBA00004613"/>
    </source>
</evidence>
<keyword evidence="2" id="KW-0732">Signal</keyword>
<dbReference type="Pfam" id="PF01522">
    <property type="entry name" value="Polysacc_deac_1"/>
    <property type="match status" value="1"/>
</dbReference>
<organism evidence="4 5">
    <name type="scientific">Streptomyces mangrovisoli</name>
    <dbReference type="NCBI Taxonomy" id="1428628"/>
    <lineage>
        <taxon>Bacteria</taxon>
        <taxon>Bacillati</taxon>
        <taxon>Actinomycetota</taxon>
        <taxon>Actinomycetes</taxon>
        <taxon>Kitasatosporales</taxon>
        <taxon>Streptomycetaceae</taxon>
        <taxon>Streptomyces</taxon>
    </lineage>
</organism>
<comment type="caution">
    <text evidence="4">The sequence shown here is derived from an EMBL/GenBank/DDBJ whole genome shotgun (WGS) entry which is preliminary data.</text>
</comment>
<evidence type="ECO:0000313" key="4">
    <source>
        <dbReference type="EMBL" id="OIJ65045.1"/>
    </source>
</evidence>
<dbReference type="EMBL" id="LAVA02000065">
    <property type="protein sequence ID" value="OIJ65045.1"/>
    <property type="molecule type" value="Genomic_DNA"/>
</dbReference>
<dbReference type="InterPro" id="IPR011330">
    <property type="entry name" value="Glyco_hydro/deAcase_b/a-brl"/>
</dbReference>
<dbReference type="GO" id="GO:0016810">
    <property type="term" value="F:hydrolase activity, acting on carbon-nitrogen (but not peptide) bonds"/>
    <property type="evidence" value="ECO:0007669"/>
    <property type="project" value="InterPro"/>
</dbReference>
<dbReference type="GO" id="GO:0005975">
    <property type="term" value="P:carbohydrate metabolic process"/>
    <property type="evidence" value="ECO:0007669"/>
    <property type="project" value="InterPro"/>
</dbReference>
<evidence type="ECO:0000256" key="2">
    <source>
        <dbReference type="ARBA" id="ARBA00022729"/>
    </source>
</evidence>
<dbReference type="AlphaFoldDB" id="A0A1J4NUY3"/>
<comment type="subcellular location">
    <subcellularLocation>
        <location evidence="1">Secreted</location>
    </subcellularLocation>
</comment>
<dbReference type="Gene3D" id="3.20.20.370">
    <property type="entry name" value="Glycoside hydrolase/deacetylase"/>
    <property type="match status" value="1"/>
</dbReference>
<name>A0A1J4NUY3_9ACTN</name>
<dbReference type="InterPro" id="IPR051398">
    <property type="entry name" value="Polysacch_Deacetylase"/>
</dbReference>
<sequence>MTDMNRHAGKQHLSIWHWPARFGLVVLALAVLALPFYAATEYYLYGKYMSTQVQPPTVRVDAREAASWSEAASSLPATAAPVVLAYHDIGYGSSDYTVTPAAFDAQLTALEKAGYRSLTSDEFVAYLQGEPAPPRSVYITFDDGPNGLWVYGDRILARHHMHGAVYLITGRVDDRPYYLSWNEIARMQASGRWDFQDHTNNLHRRAVVDAAGHRASALANRLWLARQHRQETRAEYETRVENDLKLSFDAFSTHGLPAPKLFAFPFSEATERANIPSHDQILQEILNRKFVATMTNVSSFKLPASRRAAAARQVRRLEVVKSSTTASVLTNVVRWTQVAPRASAPLAQPQLWTLDSGTPGLGAFTGAGPYPDESSPVHYMSASYRALSSVDWNNYEVDARVSNLKDATNQAAVQVRDGSETPVAASLSQAYLTVSVSGKQKAIKRLPVASSHMLRIVVRSSGTQIWVDGTLRVTLPTTGKPANRTGGIALRAGINKPGVSWPRFASLRVTDIADGPRAVTGSQQSVGDAALLAEDAAWVSSPDVKAPLQITRSELSPQGRTLSAYGAYQPDATARWSNYILHGTISNLTNTEVSGALWVRVGSPLAISVRVYRDHLDVYSGNADNQALVATRRLTDAPAHQVTISVTGENTLITVDTSTTVSLLAKGETGGVGFSAYRGLTRWSWPTVQKLDVTAITGTG</sequence>
<accession>A0A1J4NUY3</accession>
<keyword evidence="5" id="KW-1185">Reference proteome</keyword>
<dbReference type="Proteomes" id="UP000034196">
    <property type="component" value="Unassembled WGS sequence"/>
</dbReference>
<gene>
    <name evidence="4" type="ORF">WN71_025575</name>
</gene>
<protein>
    <recommendedName>
        <fullName evidence="3">NodB homology domain-containing protein</fullName>
    </recommendedName>
</protein>
<evidence type="ECO:0000259" key="3">
    <source>
        <dbReference type="Pfam" id="PF01522"/>
    </source>
</evidence>